<sequence length="177" mass="20753">MSLLTSTLSGCRLLVSRLSNPLIQGERLMAKTILGALTGKGKLMGGAFDKKKRLPVETDPKKLVNYCCGSNIYKEGEDVKLKEDSEYPDWLWTLRLGPPPPLEEMDPNTKEYWERLFFLQRNRMLRLKARKYKKKLFVNEGDKIYKLKQIRFRALAYKYDPGYDKPPQFDKSEWRII</sequence>
<evidence type="ECO:0000256" key="3">
    <source>
        <dbReference type="ARBA" id="ARBA00022980"/>
    </source>
</evidence>
<evidence type="ECO:0000313" key="10">
    <source>
        <dbReference type="Proteomes" id="UP000886998"/>
    </source>
</evidence>
<gene>
    <name evidence="9" type="primary">MRPL54</name>
    <name evidence="8" type="ORF">TNIN_273201</name>
    <name evidence="9" type="ORF">TNIN_62611</name>
</gene>
<dbReference type="InterPro" id="IPR013870">
    <property type="entry name" value="Ribosomal_mL54"/>
</dbReference>
<name>A0A8X6WV73_9ARAC</name>
<keyword evidence="3 9" id="KW-0689">Ribosomal protein</keyword>
<evidence type="ECO:0000256" key="2">
    <source>
        <dbReference type="ARBA" id="ARBA00022946"/>
    </source>
</evidence>
<evidence type="ECO:0000256" key="1">
    <source>
        <dbReference type="ARBA" id="ARBA00004173"/>
    </source>
</evidence>
<evidence type="ECO:0000313" key="8">
    <source>
        <dbReference type="EMBL" id="GFS47429.1"/>
    </source>
</evidence>
<dbReference type="AlphaFoldDB" id="A0A8X6WV73"/>
<reference evidence="9" key="1">
    <citation type="submission" date="2020-08" db="EMBL/GenBank/DDBJ databases">
        <title>Multicomponent nature underlies the extraordinary mechanical properties of spider dragline silk.</title>
        <authorList>
            <person name="Kono N."/>
            <person name="Nakamura H."/>
            <person name="Mori M."/>
            <person name="Yoshida Y."/>
            <person name="Ohtoshi R."/>
            <person name="Malay A.D."/>
            <person name="Moran D.A.P."/>
            <person name="Tomita M."/>
            <person name="Numata K."/>
            <person name="Arakawa K."/>
        </authorList>
    </citation>
    <scope>NUCLEOTIDE SEQUENCE</scope>
</reference>
<dbReference type="Pfam" id="PF08561">
    <property type="entry name" value="Ribosomal_L37"/>
    <property type="match status" value="1"/>
</dbReference>
<keyword evidence="10" id="KW-1185">Reference proteome</keyword>
<evidence type="ECO:0000313" key="9">
    <source>
        <dbReference type="EMBL" id="GFY41365.1"/>
    </source>
</evidence>
<comment type="subcellular location">
    <subcellularLocation>
        <location evidence="1">Mitochondrion</location>
    </subcellularLocation>
</comment>
<dbReference type="GO" id="GO:0005762">
    <property type="term" value="C:mitochondrial large ribosomal subunit"/>
    <property type="evidence" value="ECO:0007669"/>
    <property type="project" value="TreeGrafter"/>
</dbReference>
<evidence type="ECO:0000256" key="4">
    <source>
        <dbReference type="ARBA" id="ARBA00023128"/>
    </source>
</evidence>
<evidence type="ECO:0000256" key="6">
    <source>
        <dbReference type="ARBA" id="ARBA00033752"/>
    </source>
</evidence>
<dbReference type="EMBL" id="BMAV01026108">
    <property type="protein sequence ID" value="GFS47429.1"/>
    <property type="molecule type" value="Genomic_DNA"/>
</dbReference>
<keyword evidence="4" id="KW-0496">Mitochondrion</keyword>
<dbReference type="Proteomes" id="UP000886998">
    <property type="component" value="Unassembled WGS sequence"/>
</dbReference>
<proteinExistence type="inferred from homology"/>
<comment type="caution">
    <text evidence="9">The sequence shown here is derived from an EMBL/GenBank/DDBJ whole genome shotgun (WGS) entry which is preliminary data.</text>
</comment>
<evidence type="ECO:0000256" key="5">
    <source>
        <dbReference type="ARBA" id="ARBA00023274"/>
    </source>
</evidence>
<dbReference type="EMBL" id="BMAV01002459">
    <property type="protein sequence ID" value="GFY41365.1"/>
    <property type="molecule type" value="Genomic_DNA"/>
</dbReference>
<organism evidence="9 10">
    <name type="scientific">Trichonephila inaurata madagascariensis</name>
    <dbReference type="NCBI Taxonomy" id="2747483"/>
    <lineage>
        <taxon>Eukaryota</taxon>
        <taxon>Metazoa</taxon>
        <taxon>Ecdysozoa</taxon>
        <taxon>Arthropoda</taxon>
        <taxon>Chelicerata</taxon>
        <taxon>Arachnida</taxon>
        <taxon>Araneae</taxon>
        <taxon>Araneomorphae</taxon>
        <taxon>Entelegynae</taxon>
        <taxon>Araneoidea</taxon>
        <taxon>Nephilidae</taxon>
        <taxon>Trichonephila</taxon>
        <taxon>Trichonephila inaurata</taxon>
    </lineage>
</organism>
<accession>A0A8X6WV73</accession>
<keyword evidence="5" id="KW-0687">Ribonucleoprotein</keyword>
<dbReference type="PANTHER" id="PTHR28595:SF1">
    <property type="entry name" value="LARGE RIBOSOMAL SUBUNIT PROTEIN ML54"/>
    <property type="match status" value="1"/>
</dbReference>
<comment type="similarity">
    <text evidence="6">Belongs to the mitochondrion-specific ribosomal protein mL54 family.</text>
</comment>
<evidence type="ECO:0000256" key="7">
    <source>
        <dbReference type="ARBA" id="ARBA00035179"/>
    </source>
</evidence>
<dbReference type="GO" id="GO:0003735">
    <property type="term" value="F:structural constituent of ribosome"/>
    <property type="evidence" value="ECO:0007669"/>
    <property type="project" value="TreeGrafter"/>
</dbReference>
<dbReference type="OrthoDB" id="10252718at2759"/>
<protein>
    <recommendedName>
        <fullName evidence="7">Large ribosomal subunit protein mL54</fullName>
    </recommendedName>
</protein>
<keyword evidence="2" id="KW-0809">Transit peptide</keyword>
<dbReference type="PANTHER" id="PTHR28595">
    <property type="entry name" value="39S RIBOSOMAL PROTEIN L54, MITOCHONDRIAL"/>
    <property type="match status" value="1"/>
</dbReference>